<evidence type="ECO:0000313" key="2">
    <source>
        <dbReference type="Proteomes" id="UP000541033"/>
    </source>
</evidence>
<name>A0A7X5TUG5_9MICO</name>
<organism evidence="1 2">
    <name type="scientific">Lysinibacter cavernae</name>
    <dbReference type="NCBI Taxonomy" id="1640652"/>
    <lineage>
        <taxon>Bacteria</taxon>
        <taxon>Bacillati</taxon>
        <taxon>Actinomycetota</taxon>
        <taxon>Actinomycetes</taxon>
        <taxon>Micrococcales</taxon>
        <taxon>Microbacteriaceae</taxon>
        <taxon>Lysinibacter</taxon>
    </lineage>
</organism>
<reference evidence="1 2" key="1">
    <citation type="submission" date="2020-02" db="EMBL/GenBank/DDBJ databases">
        <title>Sequencing the genomes of 1000 actinobacteria strains.</title>
        <authorList>
            <person name="Klenk H.-P."/>
        </authorList>
    </citation>
    <scope>NUCLEOTIDE SEQUENCE [LARGE SCALE GENOMIC DNA]</scope>
    <source>
        <strain evidence="1 2">DSM 27960</strain>
    </source>
</reference>
<dbReference type="EMBL" id="JAAMOX010000002">
    <property type="protein sequence ID" value="NIH54353.1"/>
    <property type="molecule type" value="Genomic_DNA"/>
</dbReference>
<keyword evidence="2" id="KW-1185">Reference proteome</keyword>
<comment type="caution">
    <text evidence="1">The sequence shown here is derived from an EMBL/GenBank/DDBJ whole genome shotgun (WGS) entry which is preliminary data.</text>
</comment>
<proteinExistence type="predicted"/>
<accession>A0A7X5TUG5</accession>
<dbReference type="AlphaFoldDB" id="A0A7X5TUG5"/>
<sequence>MAQWPIGFAELGCVVSPKCHTIIWRVSDLKEPSVRPVVTPNP</sequence>
<protein>
    <submittedName>
        <fullName evidence="1">Uncharacterized protein</fullName>
    </submittedName>
</protein>
<evidence type="ECO:0000313" key="1">
    <source>
        <dbReference type="EMBL" id="NIH54353.1"/>
    </source>
</evidence>
<gene>
    <name evidence="1" type="ORF">FHX76_002249</name>
</gene>
<dbReference type="Proteomes" id="UP000541033">
    <property type="component" value="Unassembled WGS sequence"/>
</dbReference>